<gene>
    <name evidence="6" type="ORF">D6C00_12980</name>
</gene>
<dbReference type="InterPro" id="IPR023166">
    <property type="entry name" value="BaiN-like_dom_sf"/>
</dbReference>
<protein>
    <submittedName>
        <fullName evidence="6">NAD(P)/FAD-dependent oxidoreductase</fullName>
    </submittedName>
</protein>
<evidence type="ECO:0000259" key="4">
    <source>
        <dbReference type="Pfam" id="PF03486"/>
    </source>
</evidence>
<evidence type="ECO:0000313" key="7">
    <source>
        <dbReference type="Proteomes" id="UP000287798"/>
    </source>
</evidence>
<organism evidence="6 7">
    <name type="scientific">Thiohalobacter thiocyanaticus</name>
    <dbReference type="NCBI Taxonomy" id="585455"/>
    <lineage>
        <taxon>Bacteria</taxon>
        <taxon>Pseudomonadati</taxon>
        <taxon>Pseudomonadota</taxon>
        <taxon>Gammaproteobacteria</taxon>
        <taxon>Thiohalobacterales</taxon>
        <taxon>Thiohalobacteraceae</taxon>
        <taxon>Thiohalobacter</taxon>
    </lineage>
</organism>
<keyword evidence="3" id="KW-0274">FAD</keyword>
<proteinExistence type="predicted"/>
<dbReference type="AlphaFoldDB" id="A0A426QLV9"/>
<dbReference type="Gene3D" id="3.50.50.60">
    <property type="entry name" value="FAD/NAD(P)-binding domain"/>
    <property type="match status" value="1"/>
</dbReference>
<dbReference type="SUPFAM" id="SSF160996">
    <property type="entry name" value="HI0933 insert domain-like"/>
    <property type="match status" value="1"/>
</dbReference>
<reference evidence="6 7" key="1">
    <citation type="journal article" date="2010" name="Int. J. Syst. Evol. Microbiol.">
        <title>Thiohalobacter thiocyanaticus gen. nov., sp. nov., a moderately halophilic, sulfur-oxidizing gammaproteobacterium from hypersaline lakes, that utilizes thiocyanate.</title>
        <authorList>
            <person name="Sorokin D.Y."/>
            <person name="Kovaleva O.L."/>
            <person name="Tourova T.P."/>
            <person name="Muyzer G."/>
        </authorList>
    </citation>
    <scope>NUCLEOTIDE SEQUENCE [LARGE SCALE GENOMIC DNA]</scope>
    <source>
        <strain evidence="6 7">Hrh1</strain>
    </source>
</reference>
<evidence type="ECO:0000256" key="2">
    <source>
        <dbReference type="ARBA" id="ARBA00022630"/>
    </source>
</evidence>
<keyword evidence="7" id="KW-1185">Reference proteome</keyword>
<dbReference type="SUPFAM" id="SSF51905">
    <property type="entry name" value="FAD/NAD(P)-binding domain"/>
    <property type="match status" value="1"/>
</dbReference>
<comment type="caution">
    <text evidence="6">The sequence shown here is derived from an EMBL/GenBank/DDBJ whole genome shotgun (WGS) entry which is preliminary data.</text>
</comment>
<dbReference type="Proteomes" id="UP000287798">
    <property type="component" value="Unassembled WGS sequence"/>
</dbReference>
<dbReference type="PANTHER" id="PTHR42887">
    <property type="entry name" value="OS12G0638800 PROTEIN"/>
    <property type="match status" value="1"/>
</dbReference>
<dbReference type="Pfam" id="PF22780">
    <property type="entry name" value="HI0933_like_1st"/>
    <property type="match status" value="1"/>
</dbReference>
<feature type="domain" description="RsdA/BaiN/AoA(So)-like insert" evidence="5">
    <location>
        <begin position="187"/>
        <end position="336"/>
    </location>
</feature>
<dbReference type="Pfam" id="PF03486">
    <property type="entry name" value="HI0933_like"/>
    <property type="match status" value="1"/>
</dbReference>
<evidence type="ECO:0000256" key="3">
    <source>
        <dbReference type="ARBA" id="ARBA00022827"/>
    </source>
</evidence>
<comment type="cofactor">
    <cofactor evidence="1">
        <name>FAD</name>
        <dbReference type="ChEBI" id="CHEBI:57692"/>
    </cofactor>
</comment>
<evidence type="ECO:0000313" key="6">
    <source>
        <dbReference type="EMBL" id="RRQ22750.1"/>
    </source>
</evidence>
<sequence length="391" mass="43235">MQTDVVIIGASAAGLMCAAEAGKRGRRVLVLDHASKPGKKILMSGGGRCNFTNLDVSADNYISHNPHFCKSALSRYTQWDFIARVDAHRILWHERDHGQLFCNDSARDILDMLLSECRQAGVDIRLNCTITRIDRQEDGFAIDSSRGRITAQACVIATGGLSIPRMCASPFGYQVAEQFGHRIVPTRAGLVPFTLQPRDKARFAELAGIAVDSRVSNDRIAFRENILFTHRGLSGPAILQISSYWQPGEAVTINLLPDQDVAQWLKQRQADQPNSRLKTVLGERLPKRLIPALLGAELADQPLQSLSHRRFEAIAESLQHWQLRPNGTEGYRTAEVTLGGVDCDELSSKTLESKRVPGLYFIGEVVDVTGWLGGYNFQWAWSSGWAAGQVI</sequence>
<feature type="domain" description="RsdA/BaiN/AoA(So)-like Rossmann fold-like" evidence="4">
    <location>
        <begin position="4"/>
        <end position="389"/>
    </location>
</feature>
<dbReference type="PRINTS" id="PR00411">
    <property type="entry name" value="PNDRDTASEI"/>
</dbReference>
<dbReference type="InterPro" id="IPR004792">
    <property type="entry name" value="BaiN-like"/>
</dbReference>
<evidence type="ECO:0000256" key="1">
    <source>
        <dbReference type="ARBA" id="ARBA00001974"/>
    </source>
</evidence>
<dbReference type="InterPro" id="IPR036188">
    <property type="entry name" value="FAD/NAD-bd_sf"/>
</dbReference>
<dbReference type="EMBL" id="QZMU01000001">
    <property type="protein sequence ID" value="RRQ22750.1"/>
    <property type="molecule type" value="Genomic_DNA"/>
</dbReference>
<dbReference type="PANTHER" id="PTHR42887:SF2">
    <property type="entry name" value="OS12G0638800 PROTEIN"/>
    <property type="match status" value="1"/>
</dbReference>
<dbReference type="OrthoDB" id="9773233at2"/>
<dbReference type="RefSeq" id="WP_125182090.1">
    <property type="nucleotide sequence ID" value="NZ_QZMU01000001.1"/>
</dbReference>
<keyword evidence="2" id="KW-0285">Flavoprotein</keyword>
<dbReference type="Gene3D" id="2.40.30.10">
    <property type="entry name" value="Translation factors"/>
    <property type="match status" value="1"/>
</dbReference>
<dbReference type="InterPro" id="IPR055178">
    <property type="entry name" value="RsdA/BaiN/AoA(So)-like_dom"/>
</dbReference>
<accession>A0A426QLV9</accession>
<dbReference type="InterPro" id="IPR057661">
    <property type="entry name" value="RsdA/BaiN/AoA(So)_Rossmann"/>
</dbReference>
<name>A0A426QLV9_9GAMM</name>
<dbReference type="NCBIfam" id="TIGR00275">
    <property type="entry name" value="aminoacetone oxidase family FAD-binding enzyme"/>
    <property type="match status" value="1"/>
</dbReference>
<dbReference type="Gene3D" id="1.10.8.260">
    <property type="entry name" value="HI0933 insert domain-like"/>
    <property type="match status" value="1"/>
</dbReference>
<evidence type="ECO:0000259" key="5">
    <source>
        <dbReference type="Pfam" id="PF22780"/>
    </source>
</evidence>